<dbReference type="InterPro" id="IPR020568">
    <property type="entry name" value="Ribosomal_Su5_D2-typ_SF"/>
</dbReference>
<dbReference type="Pfam" id="PF00288">
    <property type="entry name" value="GHMP_kinases_N"/>
    <property type="match status" value="1"/>
</dbReference>
<reference evidence="13" key="1">
    <citation type="submission" date="2021-02" db="EMBL/GenBank/DDBJ databases">
        <title>Skermanella TT6 skin isolate.</title>
        <authorList>
            <person name="Lee K."/>
            <person name="Ganzorig M."/>
        </authorList>
    </citation>
    <scope>NUCLEOTIDE SEQUENCE</scope>
    <source>
        <strain evidence="13">TT6</strain>
    </source>
</reference>
<dbReference type="InterPro" id="IPR006204">
    <property type="entry name" value="GHMP_kinase_N_dom"/>
</dbReference>
<feature type="active site" evidence="10">
    <location>
        <position position="15"/>
    </location>
</feature>
<comment type="catalytic activity">
    <reaction evidence="10">
        <text>4-CDP-2-C-methyl-D-erythritol + ATP = 4-CDP-2-C-methyl-D-erythritol 2-phosphate + ADP + H(+)</text>
        <dbReference type="Rhea" id="RHEA:18437"/>
        <dbReference type="ChEBI" id="CHEBI:15378"/>
        <dbReference type="ChEBI" id="CHEBI:30616"/>
        <dbReference type="ChEBI" id="CHEBI:57823"/>
        <dbReference type="ChEBI" id="CHEBI:57919"/>
        <dbReference type="ChEBI" id="CHEBI:456216"/>
        <dbReference type="EC" id="2.7.1.148"/>
    </reaction>
</comment>
<dbReference type="EC" id="2.7.1.148" evidence="2 10"/>
<comment type="similarity">
    <text evidence="1 10">Belongs to the GHMP kinase family. IspE subfamily.</text>
</comment>
<evidence type="ECO:0000256" key="4">
    <source>
        <dbReference type="ARBA" id="ARBA00022679"/>
    </source>
</evidence>
<feature type="binding site" evidence="10">
    <location>
        <begin position="103"/>
        <end position="113"/>
    </location>
    <ligand>
        <name>ATP</name>
        <dbReference type="ChEBI" id="CHEBI:30616"/>
    </ligand>
</feature>
<keyword evidence="5 10" id="KW-0547">Nucleotide-binding</keyword>
<dbReference type="InterPro" id="IPR014721">
    <property type="entry name" value="Ribsml_uS5_D2-typ_fold_subgr"/>
</dbReference>
<dbReference type="SUPFAM" id="SSF55060">
    <property type="entry name" value="GHMP Kinase, C-terminal domain"/>
    <property type="match status" value="1"/>
</dbReference>
<feature type="active site" evidence="10">
    <location>
        <position position="145"/>
    </location>
</feature>
<dbReference type="PANTHER" id="PTHR43527">
    <property type="entry name" value="4-DIPHOSPHOCYTIDYL-2-C-METHYL-D-ERYTHRITOL KINASE, CHLOROPLASTIC"/>
    <property type="match status" value="1"/>
</dbReference>
<protein>
    <recommendedName>
        <fullName evidence="3 10">4-diphosphocytidyl-2-C-methyl-D-erythritol kinase</fullName>
        <shortName evidence="10">CMK</shortName>
        <ecNumber evidence="2 10">2.7.1.148</ecNumber>
    </recommendedName>
    <alternativeName>
        <fullName evidence="9 10">4-(cytidine-5'-diphospho)-2-C-methyl-D-erythritol kinase</fullName>
    </alternativeName>
</protein>
<evidence type="ECO:0000256" key="2">
    <source>
        <dbReference type="ARBA" id="ARBA00012052"/>
    </source>
</evidence>
<keyword evidence="4 10" id="KW-0808">Transferase</keyword>
<keyword evidence="14" id="KW-1185">Reference proteome</keyword>
<keyword evidence="6 10" id="KW-0418">Kinase</keyword>
<dbReference type="Pfam" id="PF08544">
    <property type="entry name" value="GHMP_kinases_C"/>
    <property type="match status" value="1"/>
</dbReference>
<evidence type="ECO:0000256" key="8">
    <source>
        <dbReference type="ARBA" id="ARBA00023229"/>
    </source>
</evidence>
<evidence type="ECO:0000259" key="12">
    <source>
        <dbReference type="Pfam" id="PF08544"/>
    </source>
</evidence>
<dbReference type="Gene3D" id="3.30.70.890">
    <property type="entry name" value="GHMP kinase, C-terminal domain"/>
    <property type="match status" value="1"/>
</dbReference>
<comment type="pathway">
    <text evidence="10">Isoprenoid biosynthesis; isopentenyl diphosphate biosynthesis via DXP pathway; isopentenyl diphosphate from 1-deoxy-D-xylulose 5-phosphate: step 3/6.</text>
</comment>
<evidence type="ECO:0000256" key="5">
    <source>
        <dbReference type="ARBA" id="ARBA00022741"/>
    </source>
</evidence>
<accession>A0ABX7B8C1</accession>
<evidence type="ECO:0000256" key="3">
    <source>
        <dbReference type="ARBA" id="ARBA00017473"/>
    </source>
</evidence>
<evidence type="ECO:0000313" key="13">
    <source>
        <dbReference type="EMBL" id="QQP90432.1"/>
    </source>
</evidence>
<evidence type="ECO:0000256" key="6">
    <source>
        <dbReference type="ARBA" id="ARBA00022777"/>
    </source>
</evidence>
<evidence type="ECO:0000259" key="11">
    <source>
        <dbReference type="Pfam" id="PF00288"/>
    </source>
</evidence>
<comment type="function">
    <text evidence="10">Catalyzes the phosphorylation of the position 2 hydroxy group of 4-diphosphocytidyl-2C-methyl-D-erythritol.</text>
</comment>
<dbReference type="Gene3D" id="3.30.230.10">
    <property type="match status" value="1"/>
</dbReference>
<evidence type="ECO:0000313" key="14">
    <source>
        <dbReference type="Proteomes" id="UP000595197"/>
    </source>
</evidence>
<dbReference type="Proteomes" id="UP000595197">
    <property type="component" value="Chromosome"/>
</dbReference>
<evidence type="ECO:0000256" key="1">
    <source>
        <dbReference type="ARBA" id="ARBA00009684"/>
    </source>
</evidence>
<evidence type="ECO:0000256" key="10">
    <source>
        <dbReference type="HAMAP-Rule" id="MF_00061"/>
    </source>
</evidence>
<keyword evidence="7 10" id="KW-0067">ATP-binding</keyword>
<feature type="domain" description="GHMP kinase N-terminal" evidence="11">
    <location>
        <begin position="74"/>
        <end position="152"/>
    </location>
</feature>
<name>A0ABX7B8C1_9PROT</name>
<dbReference type="InterPro" id="IPR036554">
    <property type="entry name" value="GHMP_kinase_C_sf"/>
</dbReference>
<dbReference type="PIRSF" id="PIRSF010376">
    <property type="entry name" value="IspE"/>
    <property type="match status" value="1"/>
</dbReference>
<dbReference type="NCBIfam" id="TIGR00154">
    <property type="entry name" value="ispE"/>
    <property type="match status" value="1"/>
</dbReference>
<keyword evidence="8 10" id="KW-0414">Isoprene biosynthesis</keyword>
<dbReference type="RefSeq" id="WP_201077511.1">
    <property type="nucleotide sequence ID" value="NZ_CP067420.1"/>
</dbReference>
<evidence type="ECO:0000256" key="7">
    <source>
        <dbReference type="ARBA" id="ARBA00022840"/>
    </source>
</evidence>
<dbReference type="GO" id="GO:0050515">
    <property type="term" value="F:4-(cytidine 5'-diphospho)-2-C-methyl-D-erythritol kinase activity"/>
    <property type="evidence" value="ECO:0007669"/>
    <property type="project" value="UniProtKB-EC"/>
</dbReference>
<proteinExistence type="inferred from homology"/>
<dbReference type="HAMAP" id="MF_00061">
    <property type="entry name" value="IspE"/>
    <property type="match status" value="1"/>
</dbReference>
<dbReference type="EMBL" id="CP067420">
    <property type="protein sequence ID" value="QQP90432.1"/>
    <property type="molecule type" value="Genomic_DNA"/>
</dbReference>
<evidence type="ECO:0000256" key="9">
    <source>
        <dbReference type="ARBA" id="ARBA00032554"/>
    </source>
</evidence>
<dbReference type="InterPro" id="IPR004424">
    <property type="entry name" value="IspE"/>
</dbReference>
<sequence length="294" mass="30027">MTPDRSVMVEHAPAKLNLYLHVLGRRPDGYHELDSLVVFADVHDTVAVRPADRLTLEIDGPFAPALAGEAAGDNLVTRAAVLLGRATGREEPGVAITLTKRLPVASGIGGGSADAAACLRALARLWDIGGDDSRLAPIATRLGADVPVCLSGRPAYFGGIGDIVDPAPPLPPCAVVLVNPGTPLATPAVFKARSGAFSLPARFDGEPPADAAALATLLAARGNDLTAPARTLVPAIGEVLEALGRTPGCLLARLSGSGATCFALYADREEAAAAAAGLESRHPGWWIRAGGLLA</sequence>
<gene>
    <name evidence="10" type="primary">ispE</name>
    <name evidence="13" type="ORF">IGS68_04005</name>
</gene>
<dbReference type="InterPro" id="IPR013750">
    <property type="entry name" value="GHMP_kinase_C_dom"/>
</dbReference>
<feature type="domain" description="GHMP kinase C-terminal" evidence="12">
    <location>
        <begin position="213"/>
        <end position="280"/>
    </location>
</feature>
<dbReference type="SUPFAM" id="SSF54211">
    <property type="entry name" value="Ribosomal protein S5 domain 2-like"/>
    <property type="match status" value="1"/>
</dbReference>
<organism evidence="13 14">
    <name type="scientific">Skermanella cutis</name>
    <dbReference type="NCBI Taxonomy" id="2775420"/>
    <lineage>
        <taxon>Bacteria</taxon>
        <taxon>Pseudomonadati</taxon>
        <taxon>Pseudomonadota</taxon>
        <taxon>Alphaproteobacteria</taxon>
        <taxon>Rhodospirillales</taxon>
        <taxon>Azospirillaceae</taxon>
        <taxon>Skermanella</taxon>
    </lineage>
</organism>
<dbReference type="NCBIfam" id="NF011202">
    <property type="entry name" value="PRK14608.1"/>
    <property type="match status" value="1"/>
</dbReference>
<dbReference type="PANTHER" id="PTHR43527:SF2">
    <property type="entry name" value="4-DIPHOSPHOCYTIDYL-2-C-METHYL-D-ERYTHRITOL KINASE, CHLOROPLASTIC"/>
    <property type="match status" value="1"/>
</dbReference>